<dbReference type="RefSeq" id="WP_377569456.1">
    <property type="nucleotide sequence ID" value="NZ_JBHTMP010000011.1"/>
</dbReference>
<keyword evidence="1" id="KW-0233">DNA recombination</keyword>
<feature type="region of interest" description="Disordered" evidence="2">
    <location>
        <begin position="242"/>
        <end position="261"/>
    </location>
</feature>
<evidence type="ECO:0008006" key="5">
    <source>
        <dbReference type="Google" id="ProtNLM"/>
    </source>
</evidence>
<organism evidence="3 4">
    <name type="scientific">Micromonospora sonneratiae</name>
    <dbReference type="NCBI Taxonomy" id="1184706"/>
    <lineage>
        <taxon>Bacteria</taxon>
        <taxon>Bacillati</taxon>
        <taxon>Actinomycetota</taxon>
        <taxon>Actinomycetes</taxon>
        <taxon>Micromonosporales</taxon>
        <taxon>Micromonosporaceae</taxon>
        <taxon>Micromonospora</taxon>
    </lineage>
</organism>
<keyword evidence="4" id="KW-1185">Reference proteome</keyword>
<evidence type="ECO:0000256" key="1">
    <source>
        <dbReference type="ARBA" id="ARBA00023172"/>
    </source>
</evidence>
<protein>
    <recommendedName>
        <fullName evidence="5">Integrase</fullName>
    </recommendedName>
</protein>
<comment type="caution">
    <text evidence="3">The sequence shown here is derived from an EMBL/GenBank/DDBJ whole genome shotgun (WGS) entry which is preliminary data.</text>
</comment>
<gene>
    <name evidence="3" type="ORF">ACFQ4H_09935</name>
</gene>
<dbReference type="InterPro" id="IPR011010">
    <property type="entry name" value="DNA_brk_join_enz"/>
</dbReference>
<reference evidence="4" key="1">
    <citation type="journal article" date="2019" name="Int. J. Syst. Evol. Microbiol.">
        <title>The Global Catalogue of Microorganisms (GCM) 10K type strain sequencing project: providing services to taxonomists for standard genome sequencing and annotation.</title>
        <authorList>
            <consortium name="The Broad Institute Genomics Platform"/>
            <consortium name="The Broad Institute Genome Sequencing Center for Infectious Disease"/>
            <person name="Wu L."/>
            <person name="Ma J."/>
        </authorList>
    </citation>
    <scope>NUCLEOTIDE SEQUENCE [LARGE SCALE GENOMIC DNA]</scope>
    <source>
        <strain evidence="4">JCM 31037</strain>
    </source>
</reference>
<evidence type="ECO:0000313" key="4">
    <source>
        <dbReference type="Proteomes" id="UP001597260"/>
    </source>
</evidence>
<feature type="compositionally biased region" description="Basic residues" evidence="2">
    <location>
        <begin position="244"/>
        <end position="260"/>
    </location>
</feature>
<name>A0ABW3YCM8_9ACTN</name>
<dbReference type="Proteomes" id="UP001597260">
    <property type="component" value="Unassembled WGS sequence"/>
</dbReference>
<proteinExistence type="predicted"/>
<dbReference type="Gene3D" id="1.10.443.10">
    <property type="entry name" value="Intergrase catalytic core"/>
    <property type="match status" value="1"/>
</dbReference>
<dbReference type="InterPro" id="IPR013762">
    <property type="entry name" value="Integrase-like_cat_sf"/>
</dbReference>
<accession>A0ABW3YCM8</accession>
<dbReference type="EMBL" id="JBHTMP010000011">
    <property type="protein sequence ID" value="MFD1321407.1"/>
    <property type="molecule type" value="Genomic_DNA"/>
</dbReference>
<dbReference type="SUPFAM" id="SSF56349">
    <property type="entry name" value="DNA breaking-rejoining enzymes"/>
    <property type="match status" value="1"/>
</dbReference>
<evidence type="ECO:0000256" key="2">
    <source>
        <dbReference type="SAM" id="MobiDB-lite"/>
    </source>
</evidence>
<evidence type="ECO:0000313" key="3">
    <source>
        <dbReference type="EMBL" id="MFD1321407.1"/>
    </source>
</evidence>
<sequence>MSNPTANTAASRADAAALPGPDTIVLANRPLRPGTDPAVLSRFADDRWILTHALHEDHAKATCLEHSTVPDQFRQPLKLIAWLMINDDGGSAVAFHARAARPAVRTVVSIFRFLRAFTEWLTDRNIRYFSEVTLAHLDAYVTDVRDSDVSHDLREDLLAAVTRAWTMRHLLPDADRLPEAPPWGGERVRDVLGRGRSRGENRTPRIHPDTMTALLSWSLRFVDDFADDIIAAFDEHKALVNRTPGRRHTRPPRVGPRRPRNSLTDDLVRVLARYRDHGMGVPGKRLPDGTTTVNYYHLGRLVDGQPVARSHAAVIAASGLPVDDDCYLFTPVRGLIDGQPWRARPITFDQAPLLARHLSTACFVIIAYLSGQRPGEALNLRRGCVEHDPATSLIFLRGRHWKGLRDSTGATRAEGAQRVDPWVVVAPVAAAVAVLERLHTGPLLFPSTLLTNGRAEGCLQTRVGMGRSDQLITKDIAALITWIADYCQKNGRDDHVPPDPADTPITTSRLRRTLAWFIARRPRGLVAAAIQYGHVSVKMTLGYSGSYASGFPDDLAFEEWLARLETVVDAHHRLSEGEYVSGPAANTYRTRVSAATRFAGRTLRTNREAATLLANPDLQIFTGKGMTCVLDPARAACRVAADERGTRRTPDIDDCRPNCANIARTDRDIHVLRRQAAHLRAVVNDPAAPPVRHARERHELARLEHLIARHHTGRTR</sequence>